<evidence type="ECO:0000313" key="3">
    <source>
        <dbReference type="Proteomes" id="UP000194761"/>
    </source>
</evidence>
<evidence type="ECO:0000256" key="1">
    <source>
        <dbReference type="SAM" id="MobiDB-lite"/>
    </source>
</evidence>
<proteinExistence type="predicted"/>
<accession>A0A243RLX2</accession>
<dbReference type="Proteomes" id="UP000194761">
    <property type="component" value="Unassembled WGS sequence"/>
</dbReference>
<reference evidence="2 3" key="1">
    <citation type="submission" date="2017-05" db="EMBL/GenBank/DDBJ databases">
        <title>Biotechnological potential of actinobacteria isolated from South African environments.</title>
        <authorList>
            <person name="Le Roes-Hill M."/>
            <person name="Prins A."/>
            <person name="Durrell K.A."/>
        </authorList>
    </citation>
    <scope>NUCLEOTIDE SEQUENCE [LARGE SCALE GENOMIC DNA]</scope>
    <source>
        <strain evidence="2">M26</strain>
    </source>
</reference>
<protein>
    <submittedName>
        <fullName evidence="2">Uncharacterized protein</fullName>
    </submittedName>
</protein>
<gene>
    <name evidence="2" type="ORF">CA984_17115</name>
</gene>
<dbReference type="EMBL" id="NGFP01000070">
    <property type="protein sequence ID" value="OUC95891.1"/>
    <property type="molecule type" value="Genomic_DNA"/>
</dbReference>
<dbReference type="AlphaFoldDB" id="A0A243RLX2"/>
<organism evidence="2 3">
    <name type="scientific">Streptosporangium minutum</name>
    <dbReference type="NCBI Taxonomy" id="569862"/>
    <lineage>
        <taxon>Bacteria</taxon>
        <taxon>Bacillati</taxon>
        <taxon>Actinomycetota</taxon>
        <taxon>Actinomycetes</taxon>
        <taxon>Streptosporangiales</taxon>
        <taxon>Streptosporangiaceae</taxon>
        <taxon>Streptosporangium</taxon>
    </lineage>
</organism>
<evidence type="ECO:0000313" key="2">
    <source>
        <dbReference type="EMBL" id="OUC95891.1"/>
    </source>
</evidence>
<comment type="caution">
    <text evidence="2">The sequence shown here is derived from an EMBL/GenBank/DDBJ whole genome shotgun (WGS) entry which is preliminary data.</text>
</comment>
<keyword evidence="3" id="KW-1185">Reference proteome</keyword>
<name>A0A243RLX2_9ACTN</name>
<sequence length="74" mass="7548">MTRDGIPAESATEASRDAAGPAHYLSREGPGGPLSASGLESGETELCRVSRPGRAPLRIGPRLGAPLVAVLPSR</sequence>
<feature type="region of interest" description="Disordered" evidence="1">
    <location>
        <begin position="1"/>
        <end position="60"/>
    </location>
</feature>